<sequence>MKTVLVTGAGGYIGSVLVPKLLSKGYKVKALDRFFFGKDKLEENSHLTLIQEDSRRLREEVFANVDFVIDLVAISNDPSGELLEEATWQTNHVSRVRTATLAKNAGVKRYILPSSCSIYGFQDQQVDETASTNPLTVYAKANEKAEKGVFALSDDDFCVTVMRQSTVFGYSPRMRLDLAINGMVYGAWKTKKLPLMRDGSQYRPMVHVQDTTDVMCLLLEADTSKINKQLFNIGSAENNYQLGPLAEKIANTVSELMGEKVDIEWYGDPDHRSYSVSFDKVENALGWKAAWNAEKGTKEIVEKLESGELEKTTQTITLEWYKDLIKWHKIIKNAEMYGGILDI</sequence>
<comment type="caution">
    <text evidence="2">The sequence shown here is derived from an EMBL/GenBank/DDBJ whole genome shotgun (WGS) entry which is preliminary data.</text>
</comment>
<feature type="domain" description="NAD-dependent epimerase/dehydratase" evidence="1">
    <location>
        <begin position="4"/>
        <end position="234"/>
    </location>
</feature>
<evidence type="ECO:0000313" key="2">
    <source>
        <dbReference type="EMBL" id="MDM5262585.1"/>
    </source>
</evidence>
<gene>
    <name evidence="2" type="ORF">PF327_00010</name>
</gene>
<dbReference type="SUPFAM" id="SSF51735">
    <property type="entry name" value="NAD(P)-binding Rossmann-fold domains"/>
    <property type="match status" value="1"/>
</dbReference>
<proteinExistence type="predicted"/>
<dbReference type="PANTHER" id="PTHR43245:SF23">
    <property type="entry name" value="NAD(P)-BINDING DOMAIN-CONTAINING PROTEIN"/>
    <property type="match status" value="1"/>
</dbReference>
<accession>A0ABT7QNE3</accession>
<keyword evidence="3" id="KW-1185">Reference proteome</keyword>
<dbReference type="RefSeq" id="WP_289400754.1">
    <property type="nucleotide sequence ID" value="NZ_JAQIBC010000001.1"/>
</dbReference>
<reference evidence="2" key="1">
    <citation type="submission" date="2023-01" db="EMBL/GenBank/DDBJ databases">
        <title>Sulfurovum sp. XTW-4 genome assembly.</title>
        <authorList>
            <person name="Wang J."/>
        </authorList>
    </citation>
    <scope>NUCLEOTIDE SEQUENCE</scope>
    <source>
        <strain evidence="2">XTW-4</strain>
    </source>
</reference>
<dbReference type="InterPro" id="IPR036291">
    <property type="entry name" value="NAD(P)-bd_dom_sf"/>
</dbReference>
<evidence type="ECO:0000259" key="1">
    <source>
        <dbReference type="Pfam" id="PF01370"/>
    </source>
</evidence>
<organism evidence="2 3">
    <name type="scientific">Sulfurovum xiamenensis</name>
    <dbReference type="NCBI Taxonomy" id="3019066"/>
    <lineage>
        <taxon>Bacteria</taxon>
        <taxon>Pseudomonadati</taxon>
        <taxon>Campylobacterota</taxon>
        <taxon>Epsilonproteobacteria</taxon>
        <taxon>Campylobacterales</taxon>
        <taxon>Sulfurovaceae</taxon>
        <taxon>Sulfurovum</taxon>
    </lineage>
</organism>
<name>A0ABT7QNE3_9BACT</name>
<dbReference type="Gene3D" id="3.40.50.720">
    <property type="entry name" value="NAD(P)-binding Rossmann-like Domain"/>
    <property type="match status" value="1"/>
</dbReference>
<dbReference type="InterPro" id="IPR001509">
    <property type="entry name" value="Epimerase_deHydtase"/>
</dbReference>
<dbReference type="Proteomes" id="UP001169066">
    <property type="component" value="Unassembled WGS sequence"/>
</dbReference>
<evidence type="ECO:0000313" key="3">
    <source>
        <dbReference type="Proteomes" id="UP001169066"/>
    </source>
</evidence>
<dbReference type="CDD" id="cd08946">
    <property type="entry name" value="SDR_e"/>
    <property type="match status" value="1"/>
</dbReference>
<dbReference type="Pfam" id="PF01370">
    <property type="entry name" value="Epimerase"/>
    <property type="match status" value="1"/>
</dbReference>
<dbReference type="InterPro" id="IPR050177">
    <property type="entry name" value="Lipid_A_modif_metabolic_enz"/>
</dbReference>
<dbReference type="EMBL" id="JAQIBC010000001">
    <property type="protein sequence ID" value="MDM5262585.1"/>
    <property type="molecule type" value="Genomic_DNA"/>
</dbReference>
<dbReference type="PANTHER" id="PTHR43245">
    <property type="entry name" value="BIFUNCTIONAL POLYMYXIN RESISTANCE PROTEIN ARNA"/>
    <property type="match status" value="1"/>
</dbReference>
<protein>
    <submittedName>
        <fullName evidence="2">SDR family oxidoreductase</fullName>
    </submittedName>
</protein>